<dbReference type="Pfam" id="PF03752">
    <property type="entry name" value="ALF"/>
    <property type="match status" value="2"/>
</dbReference>
<feature type="compositionally biased region" description="Low complexity" evidence="1">
    <location>
        <begin position="119"/>
        <end position="128"/>
    </location>
</feature>
<protein>
    <submittedName>
        <fullName evidence="2">ALF repeat-containing protein</fullName>
    </submittedName>
</protein>
<evidence type="ECO:0000313" key="2">
    <source>
        <dbReference type="EMBL" id="MFC5887780.1"/>
    </source>
</evidence>
<name>A0ABW1F1G3_9ACTN</name>
<comment type="caution">
    <text evidence="2">The sequence shown here is derived from an EMBL/GenBank/DDBJ whole genome shotgun (WGS) entry which is preliminary data.</text>
</comment>
<feature type="region of interest" description="Disordered" evidence="1">
    <location>
        <begin position="105"/>
        <end position="139"/>
    </location>
</feature>
<keyword evidence="3" id="KW-1185">Reference proteome</keyword>
<accession>A0ABW1F1G3</accession>
<dbReference type="Proteomes" id="UP001596067">
    <property type="component" value="Unassembled WGS sequence"/>
</dbReference>
<dbReference type="EMBL" id="JBHSOD010000031">
    <property type="protein sequence ID" value="MFC5887780.1"/>
    <property type="molecule type" value="Genomic_DNA"/>
</dbReference>
<evidence type="ECO:0000256" key="1">
    <source>
        <dbReference type="SAM" id="MobiDB-lite"/>
    </source>
</evidence>
<dbReference type="RefSeq" id="WP_313767075.1">
    <property type="nucleotide sequence ID" value="NZ_BAAAVH010000020.1"/>
</dbReference>
<sequence length="139" mass="14280">MAAVAVWMSGGPAVRRAAELALTGSDADVHAFVAGGRAAAADQDLRAKVEELVAVSGPGVREKVLAALAVGTPAALQDFLGNGSKAPFEHDQRVLLSQIQYAGGPGVRDAAKEVPGTTRRSPSPLRRLSVNEQRGLSTA</sequence>
<reference evidence="3" key="1">
    <citation type="journal article" date="2019" name="Int. J. Syst. Evol. Microbiol.">
        <title>The Global Catalogue of Microorganisms (GCM) 10K type strain sequencing project: providing services to taxonomists for standard genome sequencing and annotation.</title>
        <authorList>
            <consortium name="The Broad Institute Genomics Platform"/>
            <consortium name="The Broad Institute Genome Sequencing Center for Infectious Disease"/>
            <person name="Wu L."/>
            <person name="Ma J."/>
        </authorList>
    </citation>
    <scope>NUCLEOTIDE SEQUENCE [LARGE SCALE GENOMIC DNA]</scope>
    <source>
        <strain evidence="3">CGMCC 4.1469</strain>
    </source>
</reference>
<dbReference type="InterPro" id="IPR005506">
    <property type="entry name" value="DUF312_ALF"/>
</dbReference>
<organism evidence="2 3">
    <name type="scientific">Kitasatospora aburaviensis</name>
    <dbReference type="NCBI Taxonomy" id="67265"/>
    <lineage>
        <taxon>Bacteria</taxon>
        <taxon>Bacillati</taxon>
        <taxon>Actinomycetota</taxon>
        <taxon>Actinomycetes</taxon>
        <taxon>Kitasatosporales</taxon>
        <taxon>Streptomycetaceae</taxon>
        <taxon>Kitasatospora</taxon>
    </lineage>
</organism>
<feature type="compositionally biased region" description="Polar residues" evidence="1">
    <location>
        <begin position="130"/>
        <end position="139"/>
    </location>
</feature>
<gene>
    <name evidence="2" type="ORF">ACFP0N_22710</name>
</gene>
<evidence type="ECO:0000313" key="3">
    <source>
        <dbReference type="Proteomes" id="UP001596067"/>
    </source>
</evidence>
<proteinExistence type="predicted"/>